<evidence type="ECO:0000256" key="3">
    <source>
        <dbReference type="ARBA" id="ARBA00022737"/>
    </source>
</evidence>
<evidence type="ECO:0000256" key="8">
    <source>
        <dbReference type="SAM" id="MobiDB-lite"/>
    </source>
</evidence>
<evidence type="ECO:0000256" key="7">
    <source>
        <dbReference type="PROSITE-ProRule" id="PRU00042"/>
    </source>
</evidence>
<feature type="domain" description="C2H2-type" evidence="9">
    <location>
        <begin position="18"/>
        <end position="45"/>
    </location>
</feature>
<evidence type="ECO:0000313" key="11">
    <source>
        <dbReference type="Proteomes" id="UP000094569"/>
    </source>
</evidence>
<dbReference type="AlphaFoldDB" id="A0A1E3BQ53"/>
<dbReference type="InterPro" id="IPR051059">
    <property type="entry name" value="VerF-like"/>
</dbReference>
<evidence type="ECO:0000256" key="4">
    <source>
        <dbReference type="ARBA" id="ARBA00022771"/>
    </source>
</evidence>
<keyword evidence="11" id="KW-1185">Reference proteome</keyword>
<dbReference type="InterPro" id="IPR013087">
    <property type="entry name" value="Znf_C2H2_type"/>
</dbReference>
<dbReference type="PROSITE" id="PS50157">
    <property type="entry name" value="ZINC_FINGER_C2H2_2"/>
    <property type="match status" value="1"/>
</dbReference>
<gene>
    <name evidence="10" type="ORF">SI65_00681</name>
</gene>
<dbReference type="GO" id="GO:0005634">
    <property type="term" value="C:nucleus"/>
    <property type="evidence" value="ECO:0007669"/>
    <property type="project" value="UniProtKB-SubCell"/>
</dbReference>
<keyword evidence="3" id="KW-0677">Repeat</keyword>
<evidence type="ECO:0000256" key="6">
    <source>
        <dbReference type="ARBA" id="ARBA00023242"/>
    </source>
</evidence>
<evidence type="ECO:0000256" key="2">
    <source>
        <dbReference type="ARBA" id="ARBA00022723"/>
    </source>
</evidence>
<dbReference type="GO" id="GO:0000785">
    <property type="term" value="C:chromatin"/>
    <property type="evidence" value="ECO:0007669"/>
    <property type="project" value="TreeGrafter"/>
</dbReference>
<dbReference type="GO" id="GO:0008270">
    <property type="term" value="F:zinc ion binding"/>
    <property type="evidence" value="ECO:0007669"/>
    <property type="project" value="UniProtKB-KW"/>
</dbReference>
<feature type="region of interest" description="Disordered" evidence="8">
    <location>
        <begin position="37"/>
        <end position="77"/>
    </location>
</feature>
<evidence type="ECO:0000313" key="10">
    <source>
        <dbReference type="EMBL" id="ODM23092.1"/>
    </source>
</evidence>
<proteinExistence type="predicted"/>
<dbReference type="PANTHER" id="PTHR40626:SF10">
    <property type="entry name" value="C2H2-TYPE DOMAIN-CONTAINING PROTEIN"/>
    <property type="match status" value="1"/>
</dbReference>
<dbReference type="OrthoDB" id="654211at2759"/>
<organism evidence="10 11">
    <name type="scientific">Aspergillus cristatus</name>
    <name type="common">Chinese Fuzhuan brick tea-fermentation fungus</name>
    <name type="synonym">Eurotium cristatum</name>
    <dbReference type="NCBI Taxonomy" id="573508"/>
    <lineage>
        <taxon>Eukaryota</taxon>
        <taxon>Fungi</taxon>
        <taxon>Dikarya</taxon>
        <taxon>Ascomycota</taxon>
        <taxon>Pezizomycotina</taxon>
        <taxon>Eurotiomycetes</taxon>
        <taxon>Eurotiomycetidae</taxon>
        <taxon>Eurotiales</taxon>
        <taxon>Aspergillaceae</taxon>
        <taxon>Aspergillus</taxon>
        <taxon>Aspergillus subgen. Aspergillus</taxon>
    </lineage>
</organism>
<dbReference type="PANTHER" id="PTHR40626">
    <property type="entry name" value="MIP31509P"/>
    <property type="match status" value="1"/>
</dbReference>
<dbReference type="GO" id="GO:0000981">
    <property type="term" value="F:DNA-binding transcription factor activity, RNA polymerase II-specific"/>
    <property type="evidence" value="ECO:0007669"/>
    <property type="project" value="InterPro"/>
</dbReference>
<comment type="caution">
    <text evidence="10">The sequence shown here is derived from an EMBL/GenBank/DDBJ whole genome shotgun (WGS) entry which is preliminary data.</text>
</comment>
<name>A0A1E3BQ53_ASPCR</name>
<evidence type="ECO:0000256" key="1">
    <source>
        <dbReference type="ARBA" id="ARBA00004123"/>
    </source>
</evidence>
<accession>A0A1E3BQ53</accession>
<keyword evidence="2" id="KW-0479">Metal-binding</keyword>
<dbReference type="Proteomes" id="UP000094569">
    <property type="component" value="Unassembled WGS sequence"/>
</dbReference>
<protein>
    <recommendedName>
        <fullName evidence="9">C2H2-type domain-containing protein</fullName>
    </recommendedName>
</protein>
<sequence>MSTCDAIPALVDTKEKPYSCPCGWSFSRKDLLIRHERLSHSSNGNRGRTQGSTSSPLRSTESAQADLPQAPSQHHQQDLDLADLALPSDPMLLSPIDDLFSSHGDPMLDFNRSLNSAELNMDWDAYLADTVSVPEGVQPKNATGQQFTPDSTDFSSRVPDDLSGDNDFRELKPVSFPWLISELQRLQFNDTLIPQFILPTRASIARYMSGYVDGFTDHHPFIHVPTLRILSYHRSPETILALLSIGAQYRYETKTARALYQSSRSIVLERLRKGELYPLIGDISHSQHESTSDTASSDNVDRTRALLLPATYCLWQNQASLTQECFEYQGLIARSIPQPGLLETLKETGYGWSQWIRLETDELSSLDGVS</sequence>
<dbReference type="GO" id="GO:0000978">
    <property type="term" value="F:RNA polymerase II cis-regulatory region sequence-specific DNA binding"/>
    <property type="evidence" value="ECO:0007669"/>
    <property type="project" value="InterPro"/>
</dbReference>
<feature type="compositionally biased region" description="Polar residues" evidence="8">
    <location>
        <begin position="140"/>
        <end position="155"/>
    </location>
</feature>
<dbReference type="InterPro" id="IPR036236">
    <property type="entry name" value="Znf_C2H2_sf"/>
</dbReference>
<reference evidence="10 11" key="1">
    <citation type="journal article" date="2016" name="BMC Genomics">
        <title>Comparative genomic and transcriptomic analyses of the Fuzhuan brick tea-fermentation fungus Aspergillus cristatus.</title>
        <authorList>
            <person name="Ge Y."/>
            <person name="Wang Y."/>
            <person name="Liu Y."/>
            <person name="Tan Y."/>
            <person name="Ren X."/>
            <person name="Zhang X."/>
            <person name="Hyde K.D."/>
            <person name="Liu Y."/>
            <person name="Liu Z."/>
        </authorList>
    </citation>
    <scope>NUCLEOTIDE SEQUENCE [LARGE SCALE GENOMIC DNA]</scope>
    <source>
        <strain evidence="10 11">GZAAS20.1005</strain>
    </source>
</reference>
<dbReference type="EMBL" id="JXNT01000001">
    <property type="protein sequence ID" value="ODM23092.1"/>
    <property type="molecule type" value="Genomic_DNA"/>
</dbReference>
<dbReference type="VEuPathDB" id="FungiDB:SI65_00681"/>
<evidence type="ECO:0000259" key="9">
    <source>
        <dbReference type="PROSITE" id="PS50157"/>
    </source>
</evidence>
<feature type="compositionally biased region" description="Polar residues" evidence="8">
    <location>
        <begin position="40"/>
        <end position="63"/>
    </location>
</feature>
<dbReference type="Gene3D" id="3.30.160.60">
    <property type="entry name" value="Classic Zinc Finger"/>
    <property type="match status" value="1"/>
</dbReference>
<keyword evidence="5" id="KW-0862">Zinc</keyword>
<keyword evidence="4 7" id="KW-0863">Zinc-finger</keyword>
<dbReference type="STRING" id="573508.A0A1E3BQ53"/>
<feature type="region of interest" description="Disordered" evidence="8">
    <location>
        <begin position="136"/>
        <end position="157"/>
    </location>
</feature>
<comment type="subcellular location">
    <subcellularLocation>
        <location evidence="1">Nucleus</location>
    </subcellularLocation>
</comment>
<keyword evidence="6" id="KW-0539">Nucleus</keyword>
<evidence type="ECO:0000256" key="5">
    <source>
        <dbReference type="ARBA" id="ARBA00022833"/>
    </source>
</evidence>
<dbReference type="SUPFAM" id="SSF57667">
    <property type="entry name" value="beta-beta-alpha zinc fingers"/>
    <property type="match status" value="1"/>
</dbReference>